<gene>
    <name evidence="10" type="ORF">ABEB36_005498</name>
</gene>
<feature type="region of interest" description="Disordered" evidence="8">
    <location>
        <begin position="1"/>
        <end position="27"/>
    </location>
</feature>
<comment type="caution">
    <text evidence="10">The sequence shown here is derived from an EMBL/GenBank/DDBJ whole genome shotgun (WGS) entry which is preliminary data.</text>
</comment>
<evidence type="ECO:0000313" key="11">
    <source>
        <dbReference type="Proteomes" id="UP001566132"/>
    </source>
</evidence>
<dbReference type="InterPro" id="IPR001752">
    <property type="entry name" value="Kinesin_motor_dom"/>
</dbReference>
<evidence type="ECO:0000256" key="3">
    <source>
        <dbReference type="ARBA" id="ARBA00022840"/>
    </source>
</evidence>
<evidence type="ECO:0000256" key="2">
    <source>
        <dbReference type="ARBA" id="ARBA00022741"/>
    </source>
</evidence>
<dbReference type="PRINTS" id="PR00380">
    <property type="entry name" value="KINESINHEAVY"/>
</dbReference>
<dbReference type="Pfam" id="PF00225">
    <property type="entry name" value="Kinesin"/>
    <property type="match status" value="1"/>
</dbReference>
<evidence type="ECO:0000256" key="7">
    <source>
        <dbReference type="SAM" id="Coils"/>
    </source>
</evidence>
<evidence type="ECO:0000256" key="4">
    <source>
        <dbReference type="ARBA" id="ARBA00023212"/>
    </source>
</evidence>
<protein>
    <recommendedName>
        <fullName evidence="6">Kinesin-like protein</fullName>
    </recommendedName>
</protein>
<organism evidence="10 11">
    <name type="scientific">Hypothenemus hampei</name>
    <name type="common">Coffee berry borer</name>
    <dbReference type="NCBI Taxonomy" id="57062"/>
    <lineage>
        <taxon>Eukaryota</taxon>
        <taxon>Metazoa</taxon>
        <taxon>Ecdysozoa</taxon>
        <taxon>Arthropoda</taxon>
        <taxon>Hexapoda</taxon>
        <taxon>Insecta</taxon>
        <taxon>Pterygota</taxon>
        <taxon>Neoptera</taxon>
        <taxon>Endopterygota</taxon>
        <taxon>Coleoptera</taxon>
        <taxon>Polyphaga</taxon>
        <taxon>Cucujiformia</taxon>
        <taxon>Curculionidae</taxon>
        <taxon>Scolytinae</taxon>
        <taxon>Hypothenemus</taxon>
    </lineage>
</organism>
<dbReference type="Proteomes" id="UP001566132">
    <property type="component" value="Unassembled WGS sequence"/>
</dbReference>
<feature type="domain" description="Kinesin motor" evidence="9">
    <location>
        <begin position="32"/>
        <end position="432"/>
    </location>
</feature>
<reference evidence="10 11" key="1">
    <citation type="submission" date="2024-05" db="EMBL/GenBank/DDBJ databases">
        <title>Genetic variation in Jamaican populations of the coffee berry borer (Hypothenemus hampei).</title>
        <authorList>
            <person name="Errbii M."/>
            <person name="Myrie A."/>
        </authorList>
    </citation>
    <scope>NUCLEOTIDE SEQUENCE [LARGE SCALE GENOMIC DNA]</scope>
    <source>
        <strain evidence="10">JA-Hopewell-2020-01-JO</strain>
        <tissue evidence="10">Whole body</tissue>
    </source>
</reference>
<dbReference type="InterPro" id="IPR027417">
    <property type="entry name" value="P-loop_NTPase"/>
</dbReference>
<dbReference type="Pfam" id="PF16540">
    <property type="entry name" value="MKLP1_Arf_bdg"/>
    <property type="match status" value="1"/>
</dbReference>
<keyword evidence="7" id="KW-0175">Coiled coil</keyword>
<sequence length="797" mass="90692">MSAVNKFTTPSTKKLRREKTTLSNHSDSEKDSVHVYCRIRPLADSSDSSNYLKVLAPDTLALTTPDVKAIRKEIHYKFKHIFTSYSSQSEVFTHIAYPLLQDLLNGKNGLLFSYGVTGSGKTYTLNGDQNDPGIMPRCIDTIFNSLGDYQAPKYVIKSDKMNGFEIQSDDDAYYDTLHAVKNSAKPLVRKTNGEKKSYYNDGTIITNINENSLFSVFISYVEIYNNNVYDLLDESSEKSLQNKILREDCRKNMYVNGVVEIEVKSAEEAFELFNVGQTRKKMASTNLNEGSSRSHSIFNIRVVQLEQGAINTNGQPMIPTENNIKVGQLSLVDLAGSERTNRTNNTGVRLKEASSINNSLMSLRTCLEILRENQINKNNRLVPYRDSRLTFLFKRYFEGDGTIKMIVCINPSVNDFEENLQVLKFAEMTQDVKITKAEVNRYTPLKKTIIKNKENQTPHRLLKTALTPFTLLPEVPFVKLNIDNIDECRSAIEKVVKVLKFRKSKGKNIDKEIEEKQQELRKKLVNMDQQCILNNAELKSLKVLIHKEKQKSQNLQVKMNDLEVANQDIQMKNEELEDVIRSLKNTINEKDLKLNQHVLDRQRTKQQLALANEKMTHELDQKLRRQRDHLNAAMKAKDDKLKMVRGILDSETPPAEMNCIELNMDLPNIKSMGSQVTQTSKNVANACRRNVKPAARSRRSKSAGEVWLEHNVIKPCPLNTVMQPTMKKRKSVSRLDKASDITNPKQSKYCLVAQEPDTDGEIETKLYKADILPTCGGGAQVIFNDVEKLTQESPTKT</sequence>
<dbReference type="PROSITE" id="PS00411">
    <property type="entry name" value="KINESIN_MOTOR_1"/>
    <property type="match status" value="1"/>
</dbReference>
<dbReference type="InterPro" id="IPR036961">
    <property type="entry name" value="Kinesin_motor_dom_sf"/>
</dbReference>
<comment type="subcellular location">
    <subcellularLocation>
        <location evidence="1">Cytoplasm</location>
        <location evidence="1">Cytoskeleton</location>
    </subcellularLocation>
</comment>
<keyword evidence="2 5" id="KW-0547">Nucleotide-binding</keyword>
<dbReference type="GO" id="GO:0003774">
    <property type="term" value="F:cytoskeletal motor activity"/>
    <property type="evidence" value="ECO:0007669"/>
    <property type="project" value="UniProtKB-UniRule"/>
</dbReference>
<dbReference type="InterPro" id="IPR019821">
    <property type="entry name" value="Kinesin_motor_CS"/>
</dbReference>
<feature type="compositionally biased region" description="Polar residues" evidence="8">
    <location>
        <begin position="1"/>
        <end position="12"/>
    </location>
</feature>
<evidence type="ECO:0000256" key="5">
    <source>
        <dbReference type="PROSITE-ProRule" id="PRU00283"/>
    </source>
</evidence>
<dbReference type="SUPFAM" id="SSF52540">
    <property type="entry name" value="P-loop containing nucleoside triphosphate hydrolases"/>
    <property type="match status" value="1"/>
</dbReference>
<keyword evidence="4" id="KW-0963">Cytoplasm</keyword>
<dbReference type="PROSITE" id="PS50067">
    <property type="entry name" value="KINESIN_MOTOR_2"/>
    <property type="match status" value="1"/>
</dbReference>
<evidence type="ECO:0000313" key="10">
    <source>
        <dbReference type="EMBL" id="KAL1506067.1"/>
    </source>
</evidence>
<comment type="similarity">
    <text evidence="5 6">Belongs to the TRAFAC class myosin-kinesin ATPase superfamily. Kinesin family.</text>
</comment>
<dbReference type="EMBL" id="JBDJPC010000004">
    <property type="protein sequence ID" value="KAL1506067.1"/>
    <property type="molecule type" value="Genomic_DNA"/>
</dbReference>
<feature type="binding site" evidence="5">
    <location>
        <begin position="115"/>
        <end position="122"/>
    </location>
    <ligand>
        <name>ATP</name>
        <dbReference type="ChEBI" id="CHEBI:30616"/>
    </ligand>
</feature>
<keyword evidence="3 5" id="KW-0067">ATP-binding</keyword>
<evidence type="ECO:0000256" key="1">
    <source>
        <dbReference type="ARBA" id="ARBA00004245"/>
    </source>
</evidence>
<dbReference type="GO" id="GO:0005524">
    <property type="term" value="F:ATP binding"/>
    <property type="evidence" value="ECO:0007669"/>
    <property type="project" value="UniProtKB-UniRule"/>
</dbReference>
<dbReference type="InterPro" id="IPR032384">
    <property type="entry name" value="Kif23_Arf-bd"/>
</dbReference>
<dbReference type="AlphaFoldDB" id="A0ABD1EYF4"/>
<proteinExistence type="inferred from homology"/>
<dbReference type="GO" id="GO:0005874">
    <property type="term" value="C:microtubule"/>
    <property type="evidence" value="ECO:0007669"/>
    <property type="project" value="UniProtKB-KW"/>
</dbReference>
<keyword evidence="6" id="KW-0493">Microtubule</keyword>
<dbReference type="PANTHER" id="PTHR24115:SF600">
    <property type="entry name" value="KINESIN-LIKE PROTEIN KIF23"/>
    <property type="match status" value="1"/>
</dbReference>
<dbReference type="InterPro" id="IPR038105">
    <property type="entry name" value="Kif23_Arf-bd_sf"/>
</dbReference>
<keyword evidence="5 6" id="KW-0505">Motor protein</keyword>
<evidence type="ECO:0000259" key="9">
    <source>
        <dbReference type="PROSITE" id="PS50067"/>
    </source>
</evidence>
<keyword evidence="4" id="KW-0206">Cytoskeleton</keyword>
<name>A0ABD1EYF4_HYPHA</name>
<evidence type="ECO:0000256" key="8">
    <source>
        <dbReference type="SAM" id="MobiDB-lite"/>
    </source>
</evidence>
<dbReference type="Gene3D" id="3.40.850.10">
    <property type="entry name" value="Kinesin motor domain"/>
    <property type="match status" value="1"/>
</dbReference>
<keyword evidence="11" id="KW-1185">Reference proteome</keyword>
<dbReference type="InterPro" id="IPR027640">
    <property type="entry name" value="Kinesin-like_fam"/>
</dbReference>
<dbReference type="PANTHER" id="PTHR24115">
    <property type="entry name" value="KINESIN-RELATED"/>
    <property type="match status" value="1"/>
</dbReference>
<dbReference type="Gene3D" id="2.60.40.4330">
    <property type="entry name" value="Kinesin-like protein Kif23, Arf6-interacting domain"/>
    <property type="match status" value="1"/>
</dbReference>
<feature type="coiled-coil region" evidence="7">
    <location>
        <begin position="510"/>
        <end position="593"/>
    </location>
</feature>
<dbReference type="SMART" id="SM00129">
    <property type="entry name" value="KISc"/>
    <property type="match status" value="1"/>
</dbReference>
<evidence type="ECO:0000256" key="6">
    <source>
        <dbReference type="RuleBase" id="RU000394"/>
    </source>
</evidence>
<accession>A0ABD1EYF4</accession>